<dbReference type="NCBIfam" id="TIGR00061">
    <property type="entry name" value="L21"/>
    <property type="match status" value="1"/>
</dbReference>
<evidence type="ECO:0000313" key="9">
    <source>
        <dbReference type="Proteomes" id="UP000229894"/>
    </source>
</evidence>
<keyword evidence="5 6" id="KW-0687">Ribonucleoprotein</keyword>
<organism evidence="8 9">
    <name type="scientific">Candidatus Portnoybacteria bacterium CG03_land_8_20_14_0_80_41_10</name>
    <dbReference type="NCBI Taxonomy" id="1974808"/>
    <lineage>
        <taxon>Bacteria</taxon>
        <taxon>Candidatus Portnoyibacteriota</taxon>
    </lineage>
</organism>
<evidence type="ECO:0000256" key="4">
    <source>
        <dbReference type="ARBA" id="ARBA00022980"/>
    </source>
</evidence>
<reference evidence="9" key="1">
    <citation type="submission" date="2017-09" db="EMBL/GenBank/DDBJ databases">
        <title>Depth-based differentiation of microbial function through sediment-hosted aquifers and enrichment of novel symbionts in the deep terrestrial subsurface.</title>
        <authorList>
            <person name="Probst A.J."/>
            <person name="Ladd B."/>
            <person name="Jarett J.K."/>
            <person name="Geller-Mcgrath D.E."/>
            <person name="Sieber C.M.K."/>
            <person name="Emerson J.B."/>
            <person name="Anantharaman K."/>
            <person name="Thomas B.C."/>
            <person name="Malmstrom R."/>
            <person name="Stieglmeier M."/>
            <person name="Klingl A."/>
            <person name="Woyke T."/>
            <person name="Ryan C.M."/>
            <person name="Banfield J.F."/>
        </authorList>
    </citation>
    <scope>NUCLEOTIDE SEQUENCE [LARGE SCALE GENOMIC DNA]</scope>
</reference>
<evidence type="ECO:0000256" key="7">
    <source>
        <dbReference type="RuleBase" id="RU000562"/>
    </source>
</evidence>
<keyword evidence="3 6" id="KW-0694">RNA-binding</keyword>
<dbReference type="PANTHER" id="PTHR21349">
    <property type="entry name" value="50S RIBOSOMAL PROTEIN L21"/>
    <property type="match status" value="1"/>
</dbReference>
<dbReference type="AlphaFoldDB" id="A0A2M7BVC0"/>
<evidence type="ECO:0000256" key="3">
    <source>
        <dbReference type="ARBA" id="ARBA00022884"/>
    </source>
</evidence>
<keyword evidence="4 6" id="KW-0689">Ribosomal protein</keyword>
<dbReference type="Proteomes" id="UP000229894">
    <property type="component" value="Unassembled WGS sequence"/>
</dbReference>
<dbReference type="Pfam" id="PF00829">
    <property type="entry name" value="Ribosomal_L21p"/>
    <property type="match status" value="1"/>
</dbReference>
<protein>
    <recommendedName>
        <fullName evidence="6">Large ribosomal subunit protein bL21</fullName>
    </recommendedName>
</protein>
<dbReference type="GO" id="GO:0006412">
    <property type="term" value="P:translation"/>
    <property type="evidence" value="ECO:0007669"/>
    <property type="project" value="UniProtKB-UniRule"/>
</dbReference>
<dbReference type="PANTHER" id="PTHR21349:SF0">
    <property type="entry name" value="LARGE RIBOSOMAL SUBUNIT PROTEIN BL21M"/>
    <property type="match status" value="1"/>
</dbReference>
<dbReference type="GO" id="GO:0005840">
    <property type="term" value="C:ribosome"/>
    <property type="evidence" value="ECO:0007669"/>
    <property type="project" value="UniProtKB-KW"/>
</dbReference>
<evidence type="ECO:0000256" key="2">
    <source>
        <dbReference type="ARBA" id="ARBA00022730"/>
    </source>
</evidence>
<evidence type="ECO:0000256" key="5">
    <source>
        <dbReference type="ARBA" id="ARBA00023274"/>
    </source>
</evidence>
<dbReference type="EMBL" id="PEUX01000001">
    <property type="protein sequence ID" value="PIV10517.1"/>
    <property type="molecule type" value="Genomic_DNA"/>
</dbReference>
<accession>A0A2M7BVC0</accession>
<comment type="caution">
    <text evidence="8">The sequence shown here is derived from an EMBL/GenBank/DDBJ whole genome shotgun (WGS) entry which is preliminary data.</text>
</comment>
<dbReference type="SUPFAM" id="SSF141091">
    <property type="entry name" value="L21p-like"/>
    <property type="match status" value="1"/>
</dbReference>
<evidence type="ECO:0000256" key="6">
    <source>
        <dbReference type="HAMAP-Rule" id="MF_01363"/>
    </source>
</evidence>
<dbReference type="HAMAP" id="MF_01363">
    <property type="entry name" value="Ribosomal_bL21"/>
    <property type="match status" value="1"/>
</dbReference>
<name>A0A2M7BVC0_9BACT</name>
<sequence>MLAVIKTGGKQYLVSPGDKIKVEKLDQADGQEVIFDQVLLLSKGRVTKVGAPLVKGAKVKAKIIKQDRAKKVIVFKYNAKKRYQKKKGHRQPFSQVEILKILSTSQKSVS</sequence>
<gene>
    <name evidence="6 8" type="primary">rplU</name>
    <name evidence="8" type="ORF">COS49_00050</name>
</gene>
<keyword evidence="2 6" id="KW-0699">rRNA-binding</keyword>
<evidence type="ECO:0000256" key="1">
    <source>
        <dbReference type="ARBA" id="ARBA00008563"/>
    </source>
</evidence>
<proteinExistence type="inferred from homology"/>
<dbReference type="InterPro" id="IPR001787">
    <property type="entry name" value="Ribosomal_bL21"/>
</dbReference>
<dbReference type="GO" id="GO:0005737">
    <property type="term" value="C:cytoplasm"/>
    <property type="evidence" value="ECO:0007669"/>
    <property type="project" value="UniProtKB-ARBA"/>
</dbReference>
<comment type="function">
    <text evidence="6 7">This protein binds to 23S rRNA in the presence of protein L20.</text>
</comment>
<dbReference type="GO" id="GO:1990904">
    <property type="term" value="C:ribonucleoprotein complex"/>
    <property type="evidence" value="ECO:0007669"/>
    <property type="project" value="UniProtKB-KW"/>
</dbReference>
<comment type="similarity">
    <text evidence="1 6 7">Belongs to the bacterial ribosomal protein bL21 family.</text>
</comment>
<dbReference type="InterPro" id="IPR036164">
    <property type="entry name" value="bL21-like_sf"/>
</dbReference>
<dbReference type="InterPro" id="IPR018258">
    <property type="entry name" value="Ribosomal_bL21_CS"/>
</dbReference>
<dbReference type="GO" id="GO:0019843">
    <property type="term" value="F:rRNA binding"/>
    <property type="evidence" value="ECO:0007669"/>
    <property type="project" value="UniProtKB-UniRule"/>
</dbReference>
<evidence type="ECO:0000313" key="8">
    <source>
        <dbReference type="EMBL" id="PIV10517.1"/>
    </source>
</evidence>
<dbReference type="InterPro" id="IPR028909">
    <property type="entry name" value="bL21-like"/>
</dbReference>
<comment type="subunit">
    <text evidence="6">Part of the 50S ribosomal subunit. Contacts protein L20.</text>
</comment>
<dbReference type="PROSITE" id="PS01169">
    <property type="entry name" value="RIBOSOMAL_L21"/>
    <property type="match status" value="1"/>
</dbReference>
<dbReference type="GO" id="GO:0003735">
    <property type="term" value="F:structural constituent of ribosome"/>
    <property type="evidence" value="ECO:0007669"/>
    <property type="project" value="InterPro"/>
</dbReference>